<name>A0A6J6TDQ0_9ZZZZ</name>
<dbReference type="EMBL" id="CAEZYZ010000070">
    <property type="protein sequence ID" value="CAB4744985.1"/>
    <property type="molecule type" value="Genomic_DNA"/>
</dbReference>
<accession>A0A6J6TDQ0</accession>
<reference evidence="1" key="1">
    <citation type="submission" date="2020-05" db="EMBL/GenBank/DDBJ databases">
        <authorList>
            <person name="Chiriac C."/>
            <person name="Salcher M."/>
            <person name="Ghai R."/>
            <person name="Kavagutti S V."/>
        </authorList>
    </citation>
    <scope>NUCLEOTIDE SEQUENCE</scope>
</reference>
<dbReference type="AlphaFoldDB" id="A0A6J6TDQ0"/>
<organism evidence="1">
    <name type="scientific">freshwater metagenome</name>
    <dbReference type="NCBI Taxonomy" id="449393"/>
    <lineage>
        <taxon>unclassified sequences</taxon>
        <taxon>metagenomes</taxon>
        <taxon>ecological metagenomes</taxon>
    </lineage>
</organism>
<evidence type="ECO:0000313" key="1">
    <source>
        <dbReference type="EMBL" id="CAB4744985.1"/>
    </source>
</evidence>
<protein>
    <submittedName>
        <fullName evidence="1">Unannotated protein</fullName>
    </submittedName>
</protein>
<sequence length="57" mass="6533">MKDIAGCIRGTPVSRDVQWPCDVTSNYRDRVMWFSRIDDAAEQFARSPCAILNRQSV</sequence>
<gene>
    <name evidence="1" type="ORF">UFOPK2810_00546</name>
</gene>
<proteinExistence type="predicted"/>